<keyword evidence="8" id="KW-0456">Lyase</keyword>
<dbReference type="PANTHER" id="PTHR18968">
    <property type="entry name" value="THIAMINE PYROPHOSPHATE ENZYMES"/>
    <property type="match status" value="1"/>
</dbReference>
<evidence type="ECO:0000259" key="5">
    <source>
        <dbReference type="Pfam" id="PF00205"/>
    </source>
</evidence>
<dbReference type="Pfam" id="PF02775">
    <property type="entry name" value="TPP_enzyme_C"/>
    <property type="match status" value="1"/>
</dbReference>
<dbReference type="EMBL" id="SMKX01000071">
    <property type="protein sequence ID" value="TDD57572.1"/>
    <property type="molecule type" value="Genomic_DNA"/>
</dbReference>
<dbReference type="FunFam" id="3.40.50.970:FF:000007">
    <property type="entry name" value="Acetolactate synthase"/>
    <property type="match status" value="1"/>
</dbReference>
<proteinExistence type="inferred from homology"/>
<feature type="domain" description="Thiamine pyrophosphate enzyme TPP-binding" evidence="6">
    <location>
        <begin position="376"/>
        <end position="512"/>
    </location>
</feature>
<dbReference type="InterPro" id="IPR012001">
    <property type="entry name" value="Thiamin_PyroP_enz_TPP-bd_dom"/>
</dbReference>
<dbReference type="InterPro" id="IPR011766">
    <property type="entry name" value="TPP_enzyme_TPP-bd"/>
</dbReference>
<organism evidence="8 9">
    <name type="scientific">Kribbella antibiotica</name>
    <dbReference type="NCBI Taxonomy" id="190195"/>
    <lineage>
        <taxon>Bacteria</taxon>
        <taxon>Bacillati</taxon>
        <taxon>Actinomycetota</taxon>
        <taxon>Actinomycetes</taxon>
        <taxon>Propionibacteriales</taxon>
        <taxon>Kribbellaceae</taxon>
        <taxon>Kribbella</taxon>
    </lineage>
</organism>
<keyword evidence="9" id="KW-1185">Reference proteome</keyword>
<dbReference type="GO" id="GO:0009099">
    <property type="term" value="P:L-valine biosynthetic process"/>
    <property type="evidence" value="ECO:0007669"/>
    <property type="project" value="TreeGrafter"/>
</dbReference>
<gene>
    <name evidence="8" type="ORF">E1263_23135</name>
</gene>
<dbReference type="GO" id="GO:0003984">
    <property type="term" value="F:acetolactate synthase activity"/>
    <property type="evidence" value="ECO:0007669"/>
    <property type="project" value="TreeGrafter"/>
</dbReference>
<dbReference type="GO" id="GO:0005948">
    <property type="term" value="C:acetolactate synthase complex"/>
    <property type="evidence" value="ECO:0007669"/>
    <property type="project" value="TreeGrafter"/>
</dbReference>
<dbReference type="InterPro" id="IPR012000">
    <property type="entry name" value="Thiamin_PyroP_enz_cen_dom"/>
</dbReference>
<dbReference type="OrthoDB" id="4494979at2"/>
<comment type="similarity">
    <text evidence="2 4">Belongs to the TPP enzyme family.</text>
</comment>
<dbReference type="GO" id="GO:0047435">
    <property type="term" value="F:5-guanidino-2-oxopentanoate decarboxylase activity"/>
    <property type="evidence" value="ECO:0007669"/>
    <property type="project" value="UniProtKB-EC"/>
</dbReference>
<reference evidence="8 9" key="1">
    <citation type="submission" date="2019-03" db="EMBL/GenBank/DDBJ databases">
        <title>Draft genome sequences of novel Actinobacteria.</title>
        <authorList>
            <person name="Sahin N."/>
            <person name="Ay H."/>
            <person name="Saygin H."/>
        </authorList>
    </citation>
    <scope>NUCLEOTIDE SEQUENCE [LARGE SCALE GENOMIC DNA]</scope>
    <source>
        <strain evidence="8 9">JCM 13523</strain>
    </source>
</reference>
<feature type="domain" description="Thiamine pyrophosphate enzyme central" evidence="5">
    <location>
        <begin position="192"/>
        <end position="317"/>
    </location>
</feature>
<dbReference type="InterPro" id="IPR045229">
    <property type="entry name" value="TPP_enz"/>
</dbReference>
<dbReference type="CDD" id="cd00568">
    <property type="entry name" value="TPP_enzymes"/>
    <property type="match status" value="1"/>
</dbReference>
<evidence type="ECO:0000256" key="4">
    <source>
        <dbReference type="RuleBase" id="RU362132"/>
    </source>
</evidence>
<dbReference type="Pfam" id="PF02776">
    <property type="entry name" value="TPP_enzyme_N"/>
    <property type="match status" value="1"/>
</dbReference>
<evidence type="ECO:0000256" key="1">
    <source>
        <dbReference type="ARBA" id="ARBA00001964"/>
    </source>
</evidence>
<dbReference type="Proteomes" id="UP000295124">
    <property type="component" value="Unassembled WGS sequence"/>
</dbReference>
<name>A0A4R4ZL94_9ACTN</name>
<evidence type="ECO:0000313" key="8">
    <source>
        <dbReference type="EMBL" id="TDD57572.1"/>
    </source>
</evidence>
<dbReference type="Pfam" id="PF00205">
    <property type="entry name" value="TPP_enzyme_M"/>
    <property type="match status" value="1"/>
</dbReference>
<evidence type="ECO:0000256" key="2">
    <source>
        <dbReference type="ARBA" id="ARBA00007812"/>
    </source>
</evidence>
<dbReference type="GO" id="GO:0009097">
    <property type="term" value="P:isoleucine biosynthetic process"/>
    <property type="evidence" value="ECO:0007669"/>
    <property type="project" value="TreeGrafter"/>
</dbReference>
<comment type="caution">
    <text evidence="8">The sequence shown here is derived from an EMBL/GenBank/DDBJ whole genome shotgun (WGS) entry which is preliminary data.</text>
</comment>
<dbReference type="InterPro" id="IPR029035">
    <property type="entry name" value="DHS-like_NAD/FAD-binding_dom"/>
</dbReference>
<dbReference type="InterPro" id="IPR000399">
    <property type="entry name" value="TPP-bd_CS"/>
</dbReference>
<dbReference type="NCBIfam" id="NF005712">
    <property type="entry name" value="PRK07524.1"/>
    <property type="match status" value="1"/>
</dbReference>
<evidence type="ECO:0000259" key="6">
    <source>
        <dbReference type="Pfam" id="PF02775"/>
    </source>
</evidence>
<dbReference type="CDD" id="cd07035">
    <property type="entry name" value="TPP_PYR_POX_like"/>
    <property type="match status" value="1"/>
</dbReference>
<dbReference type="GO" id="GO:0050660">
    <property type="term" value="F:flavin adenine dinucleotide binding"/>
    <property type="evidence" value="ECO:0007669"/>
    <property type="project" value="TreeGrafter"/>
</dbReference>
<dbReference type="PROSITE" id="PS00187">
    <property type="entry name" value="TPP_ENZYMES"/>
    <property type="match status" value="1"/>
</dbReference>
<accession>A0A4R4ZL94</accession>
<dbReference type="EC" id="4.1.1.75" evidence="8"/>
<dbReference type="SUPFAM" id="SSF52467">
    <property type="entry name" value="DHS-like NAD/FAD-binding domain"/>
    <property type="match status" value="1"/>
</dbReference>
<dbReference type="InterPro" id="IPR029061">
    <property type="entry name" value="THDP-binding"/>
</dbReference>
<dbReference type="GO" id="GO:0030976">
    <property type="term" value="F:thiamine pyrophosphate binding"/>
    <property type="evidence" value="ECO:0007669"/>
    <property type="project" value="InterPro"/>
</dbReference>
<dbReference type="PANTHER" id="PTHR18968:SF13">
    <property type="entry name" value="ACETOLACTATE SYNTHASE CATALYTIC SUBUNIT, MITOCHONDRIAL"/>
    <property type="match status" value="1"/>
</dbReference>
<evidence type="ECO:0000256" key="3">
    <source>
        <dbReference type="ARBA" id="ARBA00023052"/>
    </source>
</evidence>
<comment type="cofactor">
    <cofactor evidence="1">
        <name>thiamine diphosphate</name>
        <dbReference type="ChEBI" id="CHEBI:58937"/>
    </cofactor>
</comment>
<dbReference type="AlphaFoldDB" id="A0A4R4ZL94"/>
<dbReference type="Gene3D" id="3.40.50.970">
    <property type="match status" value="2"/>
</dbReference>
<dbReference type="GO" id="GO:0000287">
    <property type="term" value="F:magnesium ion binding"/>
    <property type="evidence" value="ECO:0007669"/>
    <property type="project" value="InterPro"/>
</dbReference>
<evidence type="ECO:0000259" key="7">
    <source>
        <dbReference type="Pfam" id="PF02776"/>
    </source>
</evidence>
<dbReference type="Gene3D" id="3.40.50.1220">
    <property type="entry name" value="TPP-binding domain"/>
    <property type="match status" value="1"/>
</dbReference>
<sequence length="520" mass="54368">MAEAVTGGAAVVDSLVAQGVRHVFGIPGTHNLEIYRYLPSSGIRHVVTRHEQGAGYAADGYARVTGGPGVLITTSGPGITNAITALATSYADSVPTLAISPGPPRGTVGKDVGWLHELKNQQGALDAVCDRSIRVESADELPEVIAEIFAGFTSRRPRPVHLEVPVDVLEGEWVRRPAAAAQTFEVVQVDSAEIAAAFAQARRPLIIAGGGARGAAAEIRALAANGVPVLTTVNGKGIIDERDPVALGASIRLPAAHRVITEADLVVAVGTELGDSDLWGGVPQAAKVIRIDIDPAQLHKNLQADLPITGDAQQALQLTTKRFDTTHVTEWQKAIRADADLDAGPWAAIQESLAGALPADTVIAGDSSQVTYYGTVHFWPFTTANRLLYPTGYATLGYGLPAAIGAKIAQPERPVIGLFGDGAAMFTIQEFVTATELRLPLPIIVINNGGYAEIREQMVDRGIAPQAVDLYQPDLPAMARAIGAHGIEATSAAALGDLAAEALTTDRPTLIQLTISGSRA</sequence>
<dbReference type="SUPFAM" id="SSF52518">
    <property type="entry name" value="Thiamin diphosphate-binding fold (THDP-binding)"/>
    <property type="match status" value="2"/>
</dbReference>
<dbReference type="RefSeq" id="WP_132170755.1">
    <property type="nucleotide sequence ID" value="NZ_SMKX01000071.1"/>
</dbReference>
<feature type="domain" description="Thiamine pyrophosphate enzyme N-terminal TPP-binding" evidence="7">
    <location>
        <begin position="6"/>
        <end position="120"/>
    </location>
</feature>
<keyword evidence="3 4" id="KW-0786">Thiamine pyrophosphate</keyword>
<evidence type="ECO:0000313" key="9">
    <source>
        <dbReference type="Proteomes" id="UP000295124"/>
    </source>
</evidence>
<protein>
    <submittedName>
        <fullName evidence="8">5-guanidino-2-oxopentanoate decarboxylase</fullName>
        <ecNumber evidence="8">4.1.1.75</ecNumber>
    </submittedName>
</protein>